<feature type="domain" description="Tse2 ADP-ribosyltransferase toxin" evidence="1">
    <location>
        <begin position="10"/>
        <end position="134"/>
    </location>
</feature>
<organism evidence="2 3">
    <name type="scientific">Chytriomyces confervae</name>
    <dbReference type="NCBI Taxonomy" id="246404"/>
    <lineage>
        <taxon>Eukaryota</taxon>
        <taxon>Fungi</taxon>
        <taxon>Fungi incertae sedis</taxon>
        <taxon>Chytridiomycota</taxon>
        <taxon>Chytridiomycota incertae sedis</taxon>
        <taxon>Chytridiomycetes</taxon>
        <taxon>Chytridiales</taxon>
        <taxon>Chytriomycetaceae</taxon>
        <taxon>Chytriomyces</taxon>
    </lineage>
</organism>
<dbReference type="EMBL" id="QEAP01000728">
    <property type="protein sequence ID" value="TPX58848.1"/>
    <property type="molecule type" value="Genomic_DNA"/>
</dbReference>
<proteinExistence type="predicted"/>
<reference evidence="2 3" key="1">
    <citation type="journal article" date="2019" name="Sci. Rep.">
        <title>Comparative genomics of chytrid fungi reveal insights into the obligate biotrophic and pathogenic lifestyle of Synchytrium endobioticum.</title>
        <authorList>
            <person name="van de Vossenberg B.T.L.H."/>
            <person name="Warris S."/>
            <person name="Nguyen H.D.T."/>
            <person name="van Gent-Pelzer M.P.E."/>
            <person name="Joly D.L."/>
            <person name="van de Geest H.C."/>
            <person name="Bonants P.J.M."/>
            <person name="Smith D.S."/>
            <person name="Levesque C.A."/>
            <person name="van der Lee T.A.J."/>
        </authorList>
    </citation>
    <scope>NUCLEOTIDE SEQUENCE [LARGE SCALE GENOMIC DNA]</scope>
    <source>
        <strain evidence="2 3">CBS 675.73</strain>
    </source>
</reference>
<sequence length="148" mass="16942">MQRYTTFPVTLFRIQPRLPVGLREHAAQMAKNRTSFDLKTHAGLVQPMVGDTFHTPNGMSLRPVGPKMISILENFKGDPRIYRMQEGTPVPKSFVVIHEHSDHYSMQVAEPMTLNDLNGKLTAYLESLPSQSKQEFLDQWNDEDDQDN</sequence>
<evidence type="ECO:0000259" key="1">
    <source>
        <dbReference type="Pfam" id="PF18648"/>
    </source>
</evidence>
<dbReference type="Proteomes" id="UP000320333">
    <property type="component" value="Unassembled WGS sequence"/>
</dbReference>
<evidence type="ECO:0000313" key="3">
    <source>
        <dbReference type="Proteomes" id="UP000320333"/>
    </source>
</evidence>
<keyword evidence="3" id="KW-1185">Reference proteome</keyword>
<dbReference type="AlphaFoldDB" id="A0A507E6V2"/>
<name>A0A507E6V2_9FUNG</name>
<comment type="caution">
    <text evidence="2">The sequence shown here is derived from an EMBL/GenBank/DDBJ whole genome shotgun (WGS) entry which is preliminary data.</text>
</comment>
<dbReference type="Pfam" id="PF18648">
    <property type="entry name" value="ADPRTs_Tse2"/>
    <property type="match status" value="1"/>
</dbReference>
<dbReference type="OrthoDB" id="10266325at2759"/>
<accession>A0A507E6V2</accession>
<evidence type="ECO:0000313" key="2">
    <source>
        <dbReference type="EMBL" id="TPX58848.1"/>
    </source>
</evidence>
<dbReference type="InterPro" id="IPR041018">
    <property type="entry name" value="ADPRTs_Tse2"/>
</dbReference>
<gene>
    <name evidence="2" type="ORF">CcCBS67573_g09128</name>
</gene>
<protein>
    <recommendedName>
        <fullName evidence="1">Tse2 ADP-ribosyltransferase toxin domain-containing protein</fullName>
    </recommendedName>
</protein>